<organism evidence="1 2">
    <name type="scientific">Nitrospira moscoviensis</name>
    <dbReference type="NCBI Taxonomy" id="42253"/>
    <lineage>
        <taxon>Bacteria</taxon>
        <taxon>Pseudomonadati</taxon>
        <taxon>Nitrospirota</taxon>
        <taxon>Nitrospiria</taxon>
        <taxon>Nitrospirales</taxon>
        <taxon>Nitrospiraceae</taxon>
        <taxon>Nitrospira</taxon>
    </lineage>
</organism>
<dbReference type="KEGG" id="nmv:NITMOv2_3568"/>
<dbReference type="AlphaFoldDB" id="A0A0K2GG83"/>
<dbReference type="Proteomes" id="UP000069205">
    <property type="component" value="Chromosome"/>
</dbReference>
<sequence>MKKQVEVEIKVKSLAFPDPRLHLTLFFLARRTTWQFI</sequence>
<dbReference type="PATRIC" id="fig|42253.5.peg.3519"/>
<reference evidence="1 2" key="1">
    <citation type="journal article" date="2015" name="Proc. Natl. Acad. Sci. U.S.A.">
        <title>Expanded metabolic versatility of ubiquitous nitrite-oxidizing bacteria from the genus Nitrospira.</title>
        <authorList>
            <person name="Koch H."/>
            <person name="Lucker S."/>
            <person name="Albertsen M."/>
            <person name="Kitzinger K."/>
            <person name="Herbold C."/>
            <person name="Spieck E."/>
            <person name="Nielsen P.H."/>
            <person name="Wagner M."/>
            <person name="Daims H."/>
        </authorList>
    </citation>
    <scope>NUCLEOTIDE SEQUENCE [LARGE SCALE GENOMIC DNA]</scope>
    <source>
        <strain evidence="1 2">NSP M-1</strain>
    </source>
</reference>
<keyword evidence="2" id="KW-1185">Reference proteome</keyword>
<evidence type="ECO:0000313" key="2">
    <source>
        <dbReference type="Proteomes" id="UP000069205"/>
    </source>
</evidence>
<accession>A0A0K2GG83</accession>
<gene>
    <name evidence="1" type="ORF">NITMOv2_3568</name>
</gene>
<name>A0A0K2GG83_NITMO</name>
<proteinExistence type="predicted"/>
<protein>
    <submittedName>
        <fullName evidence="1">Uncharacterized protein</fullName>
    </submittedName>
</protein>
<evidence type="ECO:0000313" key="1">
    <source>
        <dbReference type="EMBL" id="ALA59960.1"/>
    </source>
</evidence>
<dbReference type="EMBL" id="CP011801">
    <property type="protein sequence ID" value="ALA59960.1"/>
    <property type="molecule type" value="Genomic_DNA"/>
</dbReference>